<reference evidence="7 8" key="1">
    <citation type="submission" date="2024-06" db="EMBL/GenBank/DDBJ databases">
        <authorList>
            <person name="Steensen K."/>
            <person name="Seneca J."/>
            <person name="Bartlau N."/>
            <person name="Yu A.X."/>
            <person name="Polz M.F."/>
        </authorList>
    </citation>
    <scope>NUCLEOTIDE SEQUENCE [LARGE SCALE GENOMIC DNA]</scope>
    <source>
        <strain evidence="7 8">5S240</strain>
    </source>
</reference>
<dbReference type="PROSITE" id="PS50111">
    <property type="entry name" value="CHEMOTAXIS_TRANSDUC_2"/>
    <property type="match status" value="1"/>
</dbReference>
<evidence type="ECO:0000259" key="5">
    <source>
        <dbReference type="PROSITE" id="PS50111"/>
    </source>
</evidence>
<comment type="subcellular location">
    <subcellularLocation>
        <location evidence="1">Membrane</location>
    </subcellularLocation>
</comment>
<dbReference type="SMART" id="SM00304">
    <property type="entry name" value="HAMP"/>
    <property type="match status" value="1"/>
</dbReference>
<protein>
    <submittedName>
        <fullName evidence="7">Methyl-accepting chemotaxis protein</fullName>
    </submittedName>
</protein>
<feature type="domain" description="Methyl-accepting transducer" evidence="5">
    <location>
        <begin position="387"/>
        <end position="623"/>
    </location>
</feature>
<dbReference type="Proteomes" id="UP001569177">
    <property type="component" value="Unassembled WGS sequence"/>
</dbReference>
<organism evidence="7 8">
    <name type="scientific">Vibrio kanaloae</name>
    <dbReference type="NCBI Taxonomy" id="170673"/>
    <lineage>
        <taxon>Bacteria</taxon>
        <taxon>Pseudomonadati</taxon>
        <taxon>Pseudomonadota</taxon>
        <taxon>Gammaproteobacteria</taxon>
        <taxon>Vibrionales</taxon>
        <taxon>Vibrionaceae</taxon>
        <taxon>Vibrio</taxon>
    </lineage>
</organism>
<sequence length="659" mass="72090">MKLTDMSFKQKIIALLILPILGFLWLSVSAISKGVETTSEMTSLNQLTRLSVVYSELVHELQKERGMTAGFIGSQGTKFVSELRAQRASADNRRNLKTEYWQSAGIDLPQIARLNTEISQSFNQITSIRNRVDSQSIPLSEALGYYTKLNAKLLSVSALIAELSSDATITKETIAYYNFLQGKERAGIERAVLNNTFSKNEFGPGMLVKFISLVTEQNTYFSNFKVLSNPDNVRFFEQQLNDRSVAEVEKLRGLAESKMSGFDVDPVYWFSQSTARIIQLKKTENHLAESLITLTEQKAASARSAMITSIAIFVVITLFSTFVSVKAITDLTTRVKDLTRVLSKVRDENDLTVRATYEGKSELGQISLSLNTTLEKFSEVIDNLSQSSLTLASAAEETAQTCQYNSNTLVDQQDQIGLIATATEELSATVNEVAAKTQQTASSAKLANKQSQEGLSTVQHSYQSIENLASEINDLAEKIAHLHDSSNNINSVVDVIKSVADQTNLLALNAAIEAARAGEQGRGFAVVADEVRTLAQRTQESTLEIEGFIGSLQADVQTAFNVIDNSKEMSSRAVEDSRGVEKTLQDISVAVSEIFSMTEQIATATEEQAVVTQDIAQNVMAVEQKSTESTTGATQIAATAKEQAELAASLKQLSNTFKS</sequence>
<dbReference type="Pfam" id="PF00015">
    <property type="entry name" value="MCPsignal"/>
    <property type="match status" value="1"/>
</dbReference>
<comment type="similarity">
    <text evidence="3">Belongs to the methyl-accepting chemotaxis (MCP) protein family.</text>
</comment>
<proteinExistence type="inferred from homology"/>
<dbReference type="Pfam" id="PF00672">
    <property type="entry name" value="HAMP"/>
    <property type="match status" value="1"/>
</dbReference>
<evidence type="ECO:0000313" key="8">
    <source>
        <dbReference type="Proteomes" id="UP001569177"/>
    </source>
</evidence>
<dbReference type="InterPro" id="IPR003660">
    <property type="entry name" value="HAMP_dom"/>
</dbReference>
<dbReference type="SUPFAM" id="SSF58104">
    <property type="entry name" value="Methyl-accepting chemotaxis protein (MCP) signaling domain"/>
    <property type="match status" value="1"/>
</dbReference>
<keyword evidence="2 4" id="KW-0807">Transducer</keyword>
<evidence type="ECO:0000259" key="6">
    <source>
        <dbReference type="PROSITE" id="PS50885"/>
    </source>
</evidence>
<dbReference type="EMBL" id="JBGOOJ010000012">
    <property type="protein sequence ID" value="MEZ8091216.1"/>
    <property type="molecule type" value="Genomic_DNA"/>
</dbReference>
<name>A0ABV4LH69_9VIBR</name>
<evidence type="ECO:0000256" key="2">
    <source>
        <dbReference type="ARBA" id="ARBA00023224"/>
    </source>
</evidence>
<dbReference type="SMART" id="SM00283">
    <property type="entry name" value="MA"/>
    <property type="match status" value="1"/>
</dbReference>
<comment type="caution">
    <text evidence="7">The sequence shown here is derived from an EMBL/GenBank/DDBJ whole genome shotgun (WGS) entry which is preliminary data.</text>
</comment>
<gene>
    <name evidence="7" type="ORF">ACED24_14225</name>
</gene>
<dbReference type="InterPro" id="IPR013587">
    <property type="entry name" value="Nitrate/nitrite_sensing"/>
</dbReference>
<dbReference type="Pfam" id="PF08376">
    <property type="entry name" value="NIT"/>
    <property type="match status" value="1"/>
</dbReference>
<dbReference type="PROSITE" id="PS50885">
    <property type="entry name" value="HAMP"/>
    <property type="match status" value="1"/>
</dbReference>
<dbReference type="PANTHER" id="PTHR32089:SF112">
    <property type="entry name" value="LYSOZYME-LIKE PROTEIN-RELATED"/>
    <property type="match status" value="1"/>
</dbReference>
<keyword evidence="8" id="KW-1185">Reference proteome</keyword>
<evidence type="ECO:0000313" key="7">
    <source>
        <dbReference type="EMBL" id="MEZ8091216.1"/>
    </source>
</evidence>
<evidence type="ECO:0000256" key="1">
    <source>
        <dbReference type="ARBA" id="ARBA00004370"/>
    </source>
</evidence>
<evidence type="ECO:0000256" key="3">
    <source>
        <dbReference type="ARBA" id="ARBA00029447"/>
    </source>
</evidence>
<feature type="domain" description="HAMP" evidence="6">
    <location>
        <begin position="329"/>
        <end position="382"/>
    </location>
</feature>
<dbReference type="RefSeq" id="WP_017054858.1">
    <property type="nucleotide sequence ID" value="NZ_JBGONX010000011.1"/>
</dbReference>
<dbReference type="InterPro" id="IPR004089">
    <property type="entry name" value="MCPsignal_dom"/>
</dbReference>
<accession>A0ABV4LH69</accession>
<evidence type="ECO:0000256" key="4">
    <source>
        <dbReference type="PROSITE-ProRule" id="PRU00284"/>
    </source>
</evidence>
<dbReference type="PANTHER" id="PTHR32089">
    <property type="entry name" value="METHYL-ACCEPTING CHEMOTAXIS PROTEIN MCPB"/>
    <property type="match status" value="1"/>
</dbReference>
<dbReference type="Gene3D" id="1.10.287.950">
    <property type="entry name" value="Methyl-accepting chemotaxis protein"/>
    <property type="match status" value="1"/>
</dbReference>
<dbReference type="CDD" id="cd11386">
    <property type="entry name" value="MCP_signal"/>
    <property type="match status" value="1"/>
</dbReference>